<feature type="compositionally biased region" description="Low complexity" evidence="6">
    <location>
        <begin position="177"/>
        <end position="192"/>
    </location>
</feature>
<evidence type="ECO:0000256" key="2">
    <source>
        <dbReference type="ARBA" id="ARBA00022670"/>
    </source>
</evidence>
<name>A0A8J3QM06_9ACTN</name>
<evidence type="ECO:0000313" key="10">
    <source>
        <dbReference type="Proteomes" id="UP000642748"/>
    </source>
</evidence>
<keyword evidence="3" id="KW-0378">Hydrolase</keyword>
<proteinExistence type="inferred from homology"/>
<dbReference type="InterPro" id="IPR050131">
    <property type="entry name" value="Peptidase_S8_subtilisin-like"/>
</dbReference>
<keyword evidence="7" id="KW-0812">Transmembrane</keyword>
<dbReference type="Gene3D" id="3.40.50.200">
    <property type="entry name" value="Peptidase S8/S53 domain"/>
    <property type="match status" value="1"/>
</dbReference>
<dbReference type="GO" id="GO:0006508">
    <property type="term" value="P:proteolysis"/>
    <property type="evidence" value="ECO:0007669"/>
    <property type="project" value="UniProtKB-KW"/>
</dbReference>
<evidence type="ECO:0000256" key="6">
    <source>
        <dbReference type="SAM" id="MobiDB-lite"/>
    </source>
</evidence>
<evidence type="ECO:0000256" key="3">
    <source>
        <dbReference type="ARBA" id="ARBA00022801"/>
    </source>
</evidence>
<dbReference type="EMBL" id="BONZ01000006">
    <property type="protein sequence ID" value="GIH12170.1"/>
    <property type="molecule type" value="Genomic_DNA"/>
</dbReference>
<feature type="region of interest" description="Disordered" evidence="6">
    <location>
        <begin position="177"/>
        <end position="197"/>
    </location>
</feature>
<dbReference type="InterPro" id="IPR036852">
    <property type="entry name" value="Peptidase_S8/S53_dom_sf"/>
</dbReference>
<keyword evidence="2" id="KW-0645">Protease</keyword>
<evidence type="ECO:0000313" key="9">
    <source>
        <dbReference type="EMBL" id="GIH12170.1"/>
    </source>
</evidence>
<gene>
    <name evidence="9" type="ORF">Raf01_03420</name>
</gene>
<evidence type="ECO:0000256" key="4">
    <source>
        <dbReference type="ARBA" id="ARBA00022825"/>
    </source>
</evidence>
<dbReference type="SUPFAM" id="SSF52743">
    <property type="entry name" value="Subtilisin-like"/>
    <property type="match status" value="1"/>
</dbReference>
<keyword evidence="4" id="KW-0720">Serine protease</keyword>
<reference evidence="9" key="1">
    <citation type="submission" date="2021-01" db="EMBL/GenBank/DDBJ databases">
        <title>Whole genome shotgun sequence of Rugosimonospora africana NBRC 104875.</title>
        <authorList>
            <person name="Komaki H."/>
            <person name="Tamura T."/>
        </authorList>
    </citation>
    <scope>NUCLEOTIDE SEQUENCE</scope>
    <source>
        <strain evidence="9">NBRC 104875</strain>
    </source>
</reference>
<protein>
    <recommendedName>
        <fullName evidence="8">Peptidase S8/S53 domain-containing protein</fullName>
    </recommendedName>
</protein>
<dbReference type="PANTHER" id="PTHR43806:SF11">
    <property type="entry name" value="CEREVISIN-RELATED"/>
    <property type="match status" value="1"/>
</dbReference>
<dbReference type="GO" id="GO:0004252">
    <property type="term" value="F:serine-type endopeptidase activity"/>
    <property type="evidence" value="ECO:0007669"/>
    <property type="project" value="InterPro"/>
</dbReference>
<organism evidence="9 10">
    <name type="scientific">Rugosimonospora africana</name>
    <dbReference type="NCBI Taxonomy" id="556532"/>
    <lineage>
        <taxon>Bacteria</taxon>
        <taxon>Bacillati</taxon>
        <taxon>Actinomycetota</taxon>
        <taxon>Actinomycetes</taxon>
        <taxon>Micromonosporales</taxon>
        <taxon>Micromonosporaceae</taxon>
        <taxon>Rugosimonospora</taxon>
    </lineage>
</organism>
<evidence type="ECO:0000256" key="7">
    <source>
        <dbReference type="SAM" id="Phobius"/>
    </source>
</evidence>
<evidence type="ECO:0000259" key="8">
    <source>
        <dbReference type="Pfam" id="PF00082"/>
    </source>
</evidence>
<evidence type="ECO:0000256" key="5">
    <source>
        <dbReference type="PROSITE-ProRule" id="PRU01240"/>
    </source>
</evidence>
<keyword evidence="7" id="KW-1133">Transmembrane helix</keyword>
<comment type="similarity">
    <text evidence="1 5">Belongs to the peptidase S8 family.</text>
</comment>
<sequence length="234" mass="23357">MAKGIEFAVESGAKVISISQNAVTPTPSLVAAVQGAENSDIVIVAAAGNRDEGALAVSVPARLPGVVAVASVDSNGNHYSGSTDGPQVLLSAPGVNIYQTGPGDGYSSGTGTSDATSITAGAVALVRAKYPNLSAAEVIHRLTATATDKGPPGRDNEYGYGVINIVAALTADVPPLSASPSTAPSATDQSPSRSSAVAQPAGPGTALLIVIPIVAVLCALIVMLIWWAVRHRTP</sequence>
<dbReference type="AlphaFoldDB" id="A0A8J3QM06"/>
<dbReference type="Proteomes" id="UP000642748">
    <property type="component" value="Unassembled WGS sequence"/>
</dbReference>
<comment type="caution">
    <text evidence="9">The sequence shown here is derived from an EMBL/GenBank/DDBJ whole genome shotgun (WGS) entry which is preliminary data.</text>
</comment>
<accession>A0A8J3QM06</accession>
<keyword evidence="7" id="KW-0472">Membrane</keyword>
<comment type="caution">
    <text evidence="5">Lacks conserved residue(s) required for the propagation of feature annotation.</text>
</comment>
<keyword evidence="10" id="KW-1185">Reference proteome</keyword>
<feature type="transmembrane region" description="Helical" evidence="7">
    <location>
        <begin position="206"/>
        <end position="229"/>
    </location>
</feature>
<evidence type="ECO:0000256" key="1">
    <source>
        <dbReference type="ARBA" id="ARBA00011073"/>
    </source>
</evidence>
<feature type="domain" description="Peptidase S8/S53" evidence="8">
    <location>
        <begin position="2"/>
        <end position="161"/>
    </location>
</feature>
<dbReference type="InterPro" id="IPR000209">
    <property type="entry name" value="Peptidase_S8/S53_dom"/>
</dbReference>
<dbReference type="Pfam" id="PF00082">
    <property type="entry name" value="Peptidase_S8"/>
    <property type="match status" value="1"/>
</dbReference>
<dbReference type="PANTHER" id="PTHR43806">
    <property type="entry name" value="PEPTIDASE S8"/>
    <property type="match status" value="1"/>
</dbReference>
<dbReference type="PROSITE" id="PS51892">
    <property type="entry name" value="SUBTILASE"/>
    <property type="match status" value="1"/>
</dbReference>